<feature type="domain" description="Disease resistance R13L4/SHOC-2-like LRR" evidence="15">
    <location>
        <begin position="221"/>
        <end position="460"/>
    </location>
</feature>
<evidence type="ECO:0000256" key="6">
    <source>
        <dbReference type="ARBA" id="ARBA00022729"/>
    </source>
</evidence>
<dbReference type="InterPro" id="IPR055414">
    <property type="entry name" value="LRR_R13L4/SHOC2-like"/>
</dbReference>
<dbReference type="AlphaFoldDB" id="A0A8B8PZN5"/>
<dbReference type="InterPro" id="IPR003591">
    <property type="entry name" value="Leu-rich_rpt_typical-subtyp"/>
</dbReference>
<dbReference type="OrthoDB" id="442066at2759"/>
<keyword evidence="10" id="KW-0675">Receptor</keyword>
<evidence type="ECO:0000313" key="17">
    <source>
        <dbReference type="RefSeq" id="XP_030539642.1"/>
    </source>
</evidence>
<organism evidence="16 17">
    <name type="scientific">Rhodamnia argentea</name>
    <dbReference type="NCBI Taxonomy" id="178133"/>
    <lineage>
        <taxon>Eukaryota</taxon>
        <taxon>Viridiplantae</taxon>
        <taxon>Streptophyta</taxon>
        <taxon>Embryophyta</taxon>
        <taxon>Tracheophyta</taxon>
        <taxon>Spermatophyta</taxon>
        <taxon>Magnoliopsida</taxon>
        <taxon>eudicotyledons</taxon>
        <taxon>Gunneridae</taxon>
        <taxon>Pentapetalae</taxon>
        <taxon>rosids</taxon>
        <taxon>malvids</taxon>
        <taxon>Myrtales</taxon>
        <taxon>Myrtaceae</taxon>
        <taxon>Myrtoideae</taxon>
        <taxon>Myrteae</taxon>
        <taxon>Australasian group</taxon>
        <taxon>Rhodamnia</taxon>
    </lineage>
</organism>
<dbReference type="RefSeq" id="XP_030539642.1">
    <property type="nucleotide sequence ID" value="XM_030683782.1"/>
</dbReference>
<comment type="subcellular location">
    <subcellularLocation>
        <location evidence="1">Cell membrane</location>
        <topology evidence="1">Single-pass type I membrane protein</topology>
    </subcellularLocation>
</comment>
<dbReference type="InterPro" id="IPR013210">
    <property type="entry name" value="LRR_N_plant-typ"/>
</dbReference>
<keyword evidence="9 13" id="KW-0472">Membrane</keyword>
<keyword evidence="6" id="KW-0732">Signal</keyword>
<evidence type="ECO:0000256" key="12">
    <source>
        <dbReference type="SAM" id="MobiDB-lite"/>
    </source>
</evidence>
<protein>
    <submittedName>
        <fullName evidence="17">Receptor-like protein 6</fullName>
    </submittedName>
</protein>
<dbReference type="Gene3D" id="3.80.10.10">
    <property type="entry name" value="Ribonuclease Inhibitor"/>
    <property type="match status" value="3"/>
</dbReference>
<evidence type="ECO:0000256" key="5">
    <source>
        <dbReference type="ARBA" id="ARBA00022692"/>
    </source>
</evidence>
<keyword evidence="8 13" id="KW-1133">Transmembrane helix</keyword>
<dbReference type="PROSITE" id="PS51450">
    <property type="entry name" value="LRR"/>
    <property type="match status" value="1"/>
</dbReference>
<keyword evidence="16" id="KW-1185">Reference proteome</keyword>
<evidence type="ECO:0000259" key="14">
    <source>
        <dbReference type="Pfam" id="PF08263"/>
    </source>
</evidence>
<evidence type="ECO:0000256" key="11">
    <source>
        <dbReference type="ARBA" id="ARBA00023180"/>
    </source>
</evidence>
<keyword evidence="3" id="KW-1003">Cell membrane</keyword>
<keyword evidence="11" id="KW-0325">Glycoprotein</keyword>
<dbReference type="Pfam" id="PF23598">
    <property type="entry name" value="LRR_14"/>
    <property type="match status" value="1"/>
</dbReference>
<reference evidence="17" key="1">
    <citation type="submission" date="2025-08" db="UniProtKB">
        <authorList>
            <consortium name="RefSeq"/>
        </authorList>
    </citation>
    <scope>IDENTIFICATION</scope>
    <source>
        <tissue evidence="17">Leaf</tissue>
    </source>
</reference>
<dbReference type="Pfam" id="PF08263">
    <property type="entry name" value="LRRNT_2"/>
    <property type="match status" value="1"/>
</dbReference>
<dbReference type="InterPro" id="IPR001611">
    <property type="entry name" value="Leu-rich_rpt"/>
</dbReference>
<dbReference type="SMART" id="SM00369">
    <property type="entry name" value="LRR_TYP"/>
    <property type="match status" value="8"/>
</dbReference>
<evidence type="ECO:0000256" key="1">
    <source>
        <dbReference type="ARBA" id="ARBA00004251"/>
    </source>
</evidence>
<evidence type="ECO:0000256" key="9">
    <source>
        <dbReference type="ARBA" id="ARBA00023136"/>
    </source>
</evidence>
<dbReference type="Pfam" id="PF00560">
    <property type="entry name" value="LRR_1"/>
    <property type="match status" value="6"/>
</dbReference>
<feature type="transmembrane region" description="Helical" evidence="13">
    <location>
        <begin position="7"/>
        <end position="23"/>
    </location>
</feature>
<dbReference type="SUPFAM" id="SSF52058">
    <property type="entry name" value="L domain-like"/>
    <property type="match status" value="3"/>
</dbReference>
<keyword evidence="4" id="KW-0433">Leucine-rich repeat</keyword>
<feature type="domain" description="Leucine-rich repeat-containing N-terminal plant-type" evidence="14">
    <location>
        <begin position="31"/>
        <end position="89"/>
    </location>
</feature>
<dbReference type="PRINTS" id="PR00019">
    <property type="entry name" value="LEURICHRPT"/>
</dbReference>
<dbReference type="Pfam" id="PF13855">
    <property type="entry name" value="LRR_8"/>
    <property type="match status" value="1"/>
</dbReference>
<evidence type="ECO:0000256" key="2">
    <source>
        <dbReference type="ARBA" id="ARBA00009592"/>
    </source>
</evidence>
<dbReference type="SMART" id="SM00365">
    <property type="entry name" value="LRR_SD22"/>
    <property type="match status" value="6"/>
</dbReference>
<feature type="transmembrane region" description="Helical" evidence="13">
    <location>
        <begin position="866"/>
        <end position="884"/>
    </location>
</feature>
<dbReference type="InterPro" id="IPR046956">
    <property type="entry name" value="RLP23-like"/>
</dbReference>
<dbReference type="FunFam" id="3.80.10.10:FF:000213">
    <property type="entry name" value="Tyrosine-sulfated glycopeptide receptor 1"/>
    <property type="match status" value="1"/>
</dbReference>
<name>A0A8B8PZN5_9MYRT</name>
<keyword evidence="7" id="KW-0677">Repeat</keyword>
<evidence type="ECO:0000256" key="8">
    <source>
        <dbReference type="ARBA" id="ARBA00022989"/>
    </source>
</evidence>
<gene>
    <name evidence="17" type="primary">LOC115747576</name>
</gene>
<dbReference type="InterPro" id="IPR032675">
    <property type="entry name" value="LRR_dom_sf"/>
</dbReference>
<dbReference type="PANTHER" id="PTHR48061">
    <property type="entry name" value="LEUCINE-RICH REPEAT RECEPTOR PROTEIN KINASE EMS1-LIKE-RELATED"/>
    <property type="match status" value="1"/>
</dbReference>
<dbReference type="FunFam" id="3.80.10.10:FF:000041">
    <property type="entry name" value="LRR receptor-like serine/threonine-protein kinase ERECTA"/>
    <property type="match status" value="1"/>
</dbReference>
<dbReference type="PANTHER" id="PTHR48061:SF46">
    <property type="entry name" value="LEUCINE-RICH REPEAT-CONTAINING N-TERMINAL PLANT-TYPE DOMAIN-CONTAINING PROTEIN"/>
    <property type="match status" value="1"/>
</dbReference>
<dbReference type="Proteomes" id="UP000827889">
    <property type="component" value="Chromosome 10"/>
</dbReference>
<dbReference type="GeneID" id="115747576"/>
<proteinExistence type="inferred from homology"/>
<comment type="similarity">
    <text evidence="2">Belongs to the RLP family.</text>
</comment>
<sequence length="905" mass="100658">MEKESFYFSYMILFLMIVAWHSLASTRPRCHEDERSALLEFKATFFTRKPPCCDSDSATSNEQAKIESWNASTGETKSDCCSWAGVECDKVSGHVIGLNLSCTCLSGKINSNASIFRLLRLRSLNLAFNDFDCQIPPAIGNLVSLSHLNFSSSNFMGLIPRSLGNLTRLVHLDLSDNGLTGTTRPLENLTRLVHLDLSDNWLTGTTRPLENLTLFTHLSYDSSNGTTLSFLGNLVQLKYLSLRDNMLIGQIPSSLGDLVQLTHLDLSFNLWTGEIPSSIGNLAQLTYLDLTHNQLAGEIQPSFQNLLELQFLALYSNQLSGEIPSWLGRLTQLEFIFLSSNQFHGAIPSTIFQPPDLIVLYLDKNNLSGTLKSDVFSEAKKLNELVLSFNKLSVILETNITHRYKSLGLGSCNLNDFPEFLQDQDDLIMLDLSNNNISGKVPEWFLDVSTENLQYLNLSANFLTSFAQDPVIFKWKELAVADLRFNELQGSVPIPPPKIEHYFMSNNRLSGGVSPLICNLSSTRMIDLSDNNLTGFIPPCLSNLSGTLEVMSLRSNNFIGKIPNLNANSCALIMVDLSYNKFSGPLPSSLRDCDNLKFLNFGNNQIRDVFPSWLGSLLGLKVLILRYNGFHGLIGERADGIEFPMLQILDLSHNIFSGGLPSKYFKHWTAMKVSETDLSSYIGDAIKPTWIFYPDATFHYSMSVIAKGIQMNYSKIQEHLALIDLSSNNFSGAIPETIRSLKQLKLLNFSNNMLSGALPPFLANLTNLESLDLSRNQISGEIPQELTQVTSLAVFDVSYNHLTGPIPQSRQFATFENNSYKGNPGLCGPPLSRKCGDPEGPSPSSPTSEEDEDPGSAMELDWKTVSMGYASGLVIGVVLGNCLITRRRAQRLVKNFGKRKQRRRR</sequence>
<feature type="region of interest" description="Disordered" evidence="12">
    <location>
        <begin position="826"/>
        <end position="856"/>
    </location>
</feature>
<evidence type="ECO:0000256" key="7">
    <source>
        <dbReference type="ARBA" id="ARBA00022737"/>
    </source>
</evidence>
<keyword evidence="5 13" id="KW-0812">Transmembrane</keyword>
<dbReference type="KEGG" id="rarg:115747576"/>
<evidence type="ECO:0000256" key="3">
    <source>
        <dbReference type="ARBA" id="ARBA00022475"/>
    </source>
</evidence>
<evidence type="ECO:0000256" key="13">
    <source>
        <dbReference type="SAM" id="Phobius"/>
    </source>
</evidence>
<evidence type="ECO:0000259" key="15">
    <source>
        <dbReference type="Pfam" id="PF23598"/>
    </source>
</evidence>
<evidence type="ECO:0000256" key="10">
    <source>
        <dbReference type="ARBA" id="ARBA00023170"/>
    </source>
</evidence>
<evidence type="ECO:0000313" key="16">
    <source>
        <dbReference type="Proteomes" id="UP000827889"/>
    </source>
</evidence>
<dbReference type="GO" id="GO:0005886">
    <property type="term" value="C:plasma membrane"/>
    <property type="evidence" value="ECO:0007669"/>
    <property type="project" value="UniProtKB-SubCell"/>
</dbReference>
<dbReference type="FunFam" id="3.80.10.10:FF:000095">
    <property type="entry name" value="LRR receptor-like serine/threonine-protein kinase GSO1"/>
    <property type="match status" value="1"/>
</dbReference>
<evidence type="ECO:0000256" key="4">
    <source>
        <dbReference type="ARBA" id="ARBA00022614"/>
    </source>
</evidence>
<accession>A0A8B8PZN5</accession>